<dbReference type="AlphaFoldDB" id="A0A2G9RUX3"/>
<proteinExistence type="predicted"/>
<evidence type="ECO:0000313" key="2">
    <source>
        <dbReference type="EMBL" id="PIO31001.1"/>
    </source>
</evidence>
<feature type="chain" id="PRO_5013708477" evidence="1">
    <location>
        <begin position="23"/>
        <end position="64"/>
    </location>
</feature>
<accession>A0A2G9RUX3</accession>
<evidence type="ECO:0000256" key="1">
    <source>
        <dbReference type="SAM" id="SignalP"/>
    </source>
</evidence>
<dbReference type="EMBL" id="KV932176">
    <property type="protein sequence ID" value="PIO31001.1"/>
    <property type="molecule type" value="Genomic_DNA"/>
</dbReference>
<feature type="signal peptide" evidence="1">
    <location>
        <begin position="1"/>
        <end position="22"/>
    </location>
</feature>
<reference evidence="2" key="1">
    <citation type="submission" date="2017-08" db="EMBL/GenBank/DDBJ databases">
        <title>Assembly of the North American Bullfrog Genome.</title>
        <authorList>
            <person name="Warren R.L."/>
            <person name="Vandervalk B.P."/>
            <person name="Kucuk E."/>
            <person name="Birol I."/>
            <person name="Helbing C."/>
            <person name="Pandoh P."/>
            <person name="Behsaz B."/>
            <person name="Mohamadi H."/>
            <person name="Chu J."/>
            <person name="Jackman S."/>
            <person name="Hammond S.A."/>
            <person name="Veldhoen N."/>
            <person name="Kirk H."/>
            <person name="Zhao Y."/>
            <person name="Coope R."/>
            <person name="Pleasance S."/>
            <person name="Moore R."/>
            <person name="Holt R."/>
        </authorList>
    </citation>
    <scope>NUCLEOTIDE SEQUENCE</scope>
    <source>
        <strain evidence="2">Bruno</strain>
        <tissue evidence="2">Liver</tissue>
    </source>
</reference>
<protein>
    <submittedName>
        <fullName evidence="2">Uncharacterized protein</fullName>
    </submittedName>
</protein>
<organism evidence="2">
    <name type="scientific">Aquarana catesbeiana</name>
    <name type="common">American bullfrog</name>
    <name type="synonym">Rana catesbeiana</name>
    <dbReference type="NCBI Taxonomy" id="8400"/>
    <lineage>
        <taxon>Eukaryota</taxon>
        <taxon>Metazoa</taxon>
        <taxon>Chordata</taxon>
        <taxon>Craniata</taxon>
        <taxon>Vertebrata</taxon>
        <taxon>Euteleostomi</taxon>
        <taxon>Amphibia</taxon>
        <taxon>Batrachia</taxon>
        <taxon>Anura</taxon>
        <taxon>Neobatrachia</taxon>
        <taxon>Ranoidea</taxon>
        <taxon>Ranidae</taxon>
        <taxon>Aquarana</taxon>
    </lineage>
</organism>
<gene>
    <name evidence="2" type="ORF">AB205_0143040</name>
</gene>
<keyword evidence="1" id="KW-0732">Signal</keyword>
<sequence>MLVQYVSITMSCVLMHLSITMSCVLMQLCSHSVGQATGSKRQGEAASSPQSGAGDLLCKLFKTS</sequence>
<name>A0A2G9RUX3_AQUCT</name>